<keyword evidence="5 6" id="KW-0472">Membrane</keyword>
<dbReference type="InterPro" id="IPR002293">
    <property type="entry name" value="AA/rel_permease1"/>
</dbReference>
<dbReference type="GO" id="GO:0022857">
    <property type="term" value="F:transmembrane transporter activity"/>
    <property type="evidence" value="ECO:0007669"/>
    <property type="project" value="InterPro"/>
</dbReference>
<evidence type="ECO:0000313" key="7">
    <source>
        <dbReference type="EMBL" id="EXJ85676.1"/>
    </source>
</evidence>
<feature type="transmembrane region" description="Helical" evidence="6">
    <location>
        <begin position="338"/>
        <end position="362"/>
    </location>
</feature>
<feature type="transmembrane region" description="Helical" evidence="6">
    <location>
        <begin position="205"/>
        <end position="225"/>
    </location>
</feature>
<evidence type="ECO:0000256" key="4">
    <source>
        <dbReference type="ARBA" id="ARBA00022989"/>
    </source>
</evidence>
<dbReference type="PROSITE" id="PS00218">
    <property type="entry name" value="AMINO_ACID_PERMEASE_1"/>
    <property type="match status" value="1"/>
</dbReference>
<feature type="transmembrane region" description="Helical" evidence="6">
    <location>
        <begin position="132"/>
        <end position="156"/>
    </location>
</feature>
<dbReference type="eggNOG" id="KOG1289">
    <property type="taxonomic scope" value="Eukaryota"/>
</dbReference>
<evidence type="ECO:0000256" key="6">
    <source>
        <dbReference type="SAM" id="Phobius"/>
    </source>
</evidence>
<dbReference type="PANTHER" id="PTHR45649:SF11">
    <property type="entry name" value="TRANSPORTER, PUTATIVE (EUROFUNG)-RELATED"/>
    <property type="match status" value="1"/>
</dbReference>
<name>W9Y8V5_9EURO</name>
<feature type="transmembrane region" description="Helical" evidence="6">
    <location>
        <begin position="411"/>
        <end position="433"/>
    </location>
</feature>
<protein>
    <recommendedName>
        <fullName evidence="9">Choline transporter</fullName>
    </recommendedName>
</protein>
<dbReference type="PIRSF" id="PIRSF006060">
    <property type="entry name" value="AA_transporter"/>
    <property type="match status" value="1"/>
</dbReference>
<dbReference type="HOGENOM" id="CLU_004495_2_4_1"/>
<dbReference type="GO" id="GO:0016020">
    <property type="term" value="C:membrane"/>
    <property type="evidence" value="ECO:0007669"/>
    <property type="project" value="UniProtKB-SubCell"/>
</dbReference>
<dbReference type="GO" id="GO:0006865">
    <property type="term" value="P:amino acid transport"/>
    <property type="evidence" value="ECO:0007669"/>
    <property type="project" value="InterPro"/>
</dbReference>
<dbReference type="PANTHER" id="PTHR45649">
    <property type="entry name" value="AMINO-ACID PERMEASE BAT1"/>
    <property type="match status" value="1"/>
</dbReference>
<dbReference type="OrthoDB" id="2417308at2759"/>
<evidence type="ECO:0000256" key="3">
    <source>
        <dbReference type="ARBA" id="ARBA00022692"/>
    </source>
</evidence>
<gene>
    <name evidence="7" type="ORF">A1O1_06042</name>
</gene>
<feature type="transmembrane region" description="Helical" evidence="6">
    <location>
        <begin position="480"/>
        <end position="501"/>
    </location>
</feature>
<dbReference type="Gene3D" id="1.20.1740.10">
    <property type="entry name" value="Amino acid/polyamine transporter I"/>
    <property type="match status" value="1"/>
</dbReference>
<reference evidence="7 8" key="1">
    <citation type="submission" date="2013-03" db="EMBL/GenBank/DDBJ databases">
        <title>The Genome Sequence of Capronia coronata CBS 617.96.</title>
        <authorList>
            <consortium name="The Broad Institute Genomics Platform"/>
            <person name="Cuomo C."/>
            <person name="de Hoog S."/>
            <person name="Gorbushina A."/>
            <person name="Walker B."/>
            <person name="Young S.K."/>
            <person name="Zeng Q."/>
            <person name="Gargeya S."/>
            <person name="Fitzgerald M."/>
            <person name="Haas B."/>
            <person name="Abouelleil A."/>
            <person name="Allen A.W."/>
            <person name="Alvarado L."/>
            <person name="Arachchi H.M."/>
            <person name="Berlin A.M."/>
            <person name="Chapman S.B."/>
            <person name="Gainer-Dewar J."/>
            <person name="Goldberg J."/>
            <person name="Griggs A."/>
            <person name="Gujja S."/>
            <person name="Hansen M."/>
            <person name="Howarth C."/>
            <person name="Imamovic A."/>
            <person name="Ireland A."/>
            <person name="Larimer J."/>
            <person name="McCowan C."/>
            <person name="Murphy C."/>
            <person name="Pearson M."/>
            <person name="Poon T.W."/>
            <person name="Priest M."/>
            <person name="Roberts A."/>
            <person name="Saif S."/>
            <person name="Shea T."/>
            <person name="Sisk P."/>
            <person name="Sykes S."/>
            <person name="Wortman J."/>
            <person name="Nusbaum C."/>
            <person name="Birren B."/>
        </authorList>
    </citation>
    <scope>NUCLEOTIDE SEQUENCE [LARGE SCALE GENOMIC DNA]</scope>
    <source>
        <strain evidence="7 8">CBS 617.96</strain>
    </source>
</reference>
<dbReference type="Proteomes" id="UP000019484">
    <property type="component" value="Unassembled WGS sequence"/>
</dbReference>
<feature type="transmembrane region" description="Helical" evidence="6">
    <location>
        <begin position="245"/>
        <end position="263"/>
    </location>
</feature>
<evidence type="ECO:0000313" key="8">
    <source>
        <dbReference type="Proteomes" id="UP000019484"/>
    </source>
</evidence>
<feature type="transmembrane region" description="Helical" evidence="6">
    <location>
        <begin position="176"/>
        <end position="196"/>
    </location>
</feature>
<feature type="transmembrane region" description="Helical" evidence="6">
    <location>
        <begin position="383"/>
        <end position="405"/>
    </location>
</feature>
<evidence type="ECO:0008006" key="9">
    <source>
        <dbReference type="Google" id="ProtNLM"/>
    </source>
</evidence>
<dbReference type="EMBL" id="AMWN01000005">
    <property type="protein sequence ID" value="EXJ85676.1"/>
    <property type="molecule type" value="Genomic_DNA"/>
</dbReference>
<evidence type="ECO:0000256" key="5">
    <source>
        <dbReference type="ARBA" id="ARBA00023136"/>
    </source>
</evidence>
<dbReference type="RefSeq" id="XP_007725114.1">
    <property type="nucleotide sequence ID" value="XM_007726924.1"/>
</dbReference>
<keyword evidence="2" id="KW-0813">Transport</keyword>
<evidence type="ECO:0000256" key="1">
    <source>
        <dbReference type="ARBA" id="ARBA00004141"/>
    </source>
</evidence>
<keyword evidence="4 6" id="KW-1133">Transmembrane helix</keyword>
<sequence length="550" mass="59933">MDSILTETPPTGAHDKTGASHLLKPAEESILTSDELELRAQGHVGELARNFSPLAAISVAFTTTNSWVSVSAIFVTPLFMGGGPALMYGLILASLAATTVTLGLAELASAYPSSGGQYHFAFMLASKKTRNAWAFVTGWLSILAWAFATTSSSVFVAQMITSLASYYHPSYSPDRWQVYLMHVLLMLVAFLILVVFARALPRTEIVFFFVSLVGFVVYTVSVTAVSETKQPASTVWVTWTNQSGWNDGMAFFIGVGQCLYGFLGTDGPTHMAEEIPNPRRNVPLAMLATCIIGAATALPWSIAFMFSIQDLDAVEASALPILEVYYQALHNKGAACFLLVWLLVIYFQATCNCLLFCGRLVWAFARDDGLPYSSYFAKISRDLPVRATAAVVVFQCLYGLIYIASTTAYNSIISMCILGLLVTYAIPQGIVLVRGRHHLPDRKLNLGRFGVVVNAFSVLWVCFYVVVFCQPTFLPVTLDNMNYLSVVLVGCIVLIAGLWWGGKRRTFAGPKVILDGISFDPEDPAVSGEHDRVVSKGALHQATETSDKAY</sequence>
<keyword evidence="3 6" id="KW-0812">Transmembrane</keyword>
<dbReference type="AlphaFoldDB" id="W9Y8V5"/>
<dbReference type="Pfam" id="PF13520">
    <property type="entry name" value="AA_permease_2"/>
    <property type="match status" value="1"/>
</dbReference>
<dbReference type="InterPro" id="IPR004840">
    <property type="entry name" value="Amino_acid_permease_CS"/>
</dbReference>
<comment type="subcellular location">
    <subcellularLocation>
        <location evidence="1">Membrane</location>
        <topology evidence="1">Multi-pass membrane protein</topology>
    </subcellularLocation>
</comment>
<feature type="transmembrane region" description="Helical" evidence="6">
    <location>
        <begin position="445"/>
        <end position="468"/>
    </location>
</feature>
<keyword evidence="8" id="KW-1185">Reference proteome</keyword>
<proteinExistence type="predicted"/>
<accession>W9Y8V5</accession>
<dbReference type="STRING" id="1182541.W9Y8V5"/>
<evidence type="ECO:0000256" key="2">
    <source>
        <dbReference type="ARBA" id="ARBA00022448"/>
    </source>
</evidence>
<feature type="transmembrane region" description="Helical" evidence="6">
    <location>
        <begin position="284"/>
        <end position="308"/>
    </location>
</feature>
<organism evidence="7 8">
    <name type="scientific">Capronia coronata CBS 617.96</name>
    <dbReference type="NCBI Taxonomy" id="1182541"/>
    <lineage>
        <taxon>Eukaryota</taxon>
        <taxon>Fungi</taxon>
        <taxon>Dikarya</taxon>
        <taxon>Ascomycota</taxon>
        <taxon>Pezizomycotina</taxon>
        <taxon>Eurotiomycetes</taxon>
        <taxon>Chaetothyriomycetidae</taxon>
        <taxon>Chaetothyriales</taxon>
        <taxon>Herpotrichiellaceae</taxon>
        <taxon>Capronia</taxon>
    </lineage>
</organism>
<comment type="caution">
    <text evidence="7">The sequence shown here is derived from an EMBL/GenBank/DDBJ whole genome shotgun (WGS) entry which is preliminary data.</text>
</comment>
<dbReference type="GeneID" id="19160913"/>